<gene>
    <name evidence="1" type="ORF">HNY73_009566</name>
</gene>
<sequence>MIPYSCKMQDGQGGYSNEDFISNYNDNVSNILNLSQPISIKYSKHTESSLLPKAAVTDLLNNTIDSTSSLPLKATRMDSLNNEIGSETSLLSIAVAADSLNNEIDSSSSLPLKAAEIDSLNNEIDYGTSFTSKAAEIDSLNNKIDLTSALPSKTAEIYSLNNAVDQNLLPVANINEEITFFPIETLNTDLSNEERNINNTPLFQESGIVAKFDTNSSSTNPDVQKNKFAKFLSRNEYIPNELIDMNLLDNFKNQESDKNGTEISNVNKFYAYIANVIHNNALVEKNKFKPRTKFQPLDINEFYKLIYESKPNDVPNGYALVKNIANSLYDEKFGLPMSELIEILTAKNLNDASNVHQESDHLPSSIQYAILPYEAWDREIRS</sequence>
<comment type="caution">
    <text evidence="1">The sequence shown here is derived from an EMBL/GenBank/DDBJ whole genome shotgun (WGS) entry which is preliminary data.</text>
</comment>
<reference evidence="1" key="1">
    <citation type="journal article" date="2020" name="bioRxiv">
        <title>Chromosome-level reference genome of the European wasp spider Argiope bruennichi: a resource for studies on range expansion and evolutionary adaptation.</title>
        <authorList>
            <person name="Sheffer M.M."/>
            <person name="Hoppe A."/>
            <person name="Krehenwinkel H."/>
            <person name="Uhl G."/>
            <person name="Kuss A.W."/>
            <person name="Jensen L."/>
            <person name="Jensen C."/>
            <person name="Gillespie R.G."/>
            <person name="Hoff K.J."/>
            <person name="Prost S."/>
        </authorList>
    </citation>
    <scope>NUCLEOTIDE SEQUENCE</scope>
</reference>
<name>A0A8T0FCP5_ARGBR</name>
<dbReference type="AlphaFoldDB" id="A0A8T0FCP5"/>
<accession>A0A8T0FCP5</accession>
<protein>
    <submittedName>
        <fullName evidence="1">Uncharacterized protein</fullName>
    </submittedName>
</protein>
<proteinExistence type="predicted"/>
<dbReference type="EMBL" id="JABXBU010000015">
    <property type="protein sequence ID" value="KAF8788028.1"/>
    <property type="molecule type" value="Genomic_DNA"/>
</dbReference>
<evidence type="ECO:0000313" key="1">
    <source>
        <dbReference type="EMBL" id="KAF8788028.1"/>
    </source>
</evidence>
<dbReference type="Proteomes" id="UP000807504">
    <property type="component" value="Unassembled WGS sequence"/>
</dbReference>
<organism evidence="1 2">
    <name type="scientific">Argiope bruennichi</name>
    <name type="common">Wasp spider</name>
    <name type="synonym">Aranea bruennichi</name>
    <dbReference type="NCBI Taxonomy" id="94029"/>
    <lineage>
        <taxon>Eukaryota</taxon>
        <taxon>Metazoa</taxon>
        <taxon>Ecdysozoa</taxon>
        <taxon>Arthropoda</taxon>
        <taxon>Chelicerata</taxon>
        <taxon>Arachnida</taxon>
        <taxon>Araneae</taxon>
        <taxon>Araneomorphae</taxon>
        <taxon>Entelegynae</taxon>
        <taxon>Araneoidea</taxon>
        <taxon>Araneidae</taxon>
        <taxon>Argiope</taxon>
    </lineage>
</organism>
<reference evidence="1" key="2">
    <citation type="submission" date="2020-06" db="EMBL/GenBank/DDBJ databases">
        <authorList>
            <person name="Sheffer M."/>
        </authorList>
    </citation>
    <scope>NUCLEOTIDE SEQUENCE</scope>
</reference>
<evidence type="ECO:0000313" key="2">
    <source>
        <dbReference type="Proteomes" id="UP000807504"/>
    </source>
</evidence>
<keyword evidence="2" id="KW-1185">Reference proteome</keyword>